<feature type="region of interest" description="Disordered" evidence="1">
    <location>
        <begin position="55"/>
        <end position="74"/>
    </location>
</feature>
<reference evidence="3" key="1">
    <citation type="journal article" date="2019" name="Int. J. Syst. Evol. Microbiol.">
        <title>The Global Catalogue of Microorganisms (GCM) 10K type strain sequencing project: providing services to taxonomists for standard genome sequencing and annotation.</title>
        <authorList>
            <consortium name="The Broad Institute Genomics Platform"/>
            <consortium name="The Broad Institute Genome Sequencing Center for Infectious Disease"/>
            <person name="Wu L."/>
            <person name="Ma J."/>
        </authorList>
    </citation>
    <scope>NUCLEOTIDE SEQUENCE [LARGE SCALE GENOMIC DNA]</scope>
    <source>
        <strain evidence="3">KCTC 62195</strain>
    </source>
</reference>
<dbReference type="Proteomes" id="UP001595457">
    <property type="component" value="Unassembled WGS sequence"/>
</dbReference>
<organism evidence="2 3">
    <name type="scientific">Azotobacter bryophylli</name>
    <dbReference type="NCBI Taxonomy" id="1986537"/>
    <lineage>
        <taxon>Bacteria</taxon>
        <taxon>Pseudomonadati</taxon>
        <taxon>Pseudomonadota</taxon>
        <taxon>Gammaproteobacteria</taxon>
        <taxon>Pseudomonadales</taxon>
        <taxon>Pseudomonadaceae</taxon>
        <taxon>Azotobacter</taxon>
    </lineage>
</organism>
<comment type="caution">
    <text evidence="2">The sequence shown here is derived from an EMBL/GenBank/DDBJ whole genome shotgun (WGS) entry which is preliminary data.</text>
</comment>
<evidence type="ECO:0000313" key="2">
    <source>
        <dbReference type="EMBL" id="MFC2973181.1"/>
    </source>
</evidence>
<name>A0ABV7AWT5_9GAMM</name>
<dbReference type="RefSeq" id="WP_377814855.1">
    <property type="nucleotide sequence ID" value="NZ_JBHRSJ010000029.1"/>
</dbReference>
<feature type="region of interest" description="Disordered" evidence="1">
    <location>
        <begin position="1"/>
        <end position="25"/>
    </location>
</feature>
<sequence length="156" mass="17806">MNDNRTRDGNDAPHAPRFQFSADRRSASRRVRYIETNHADDGECRLCQLDSGRLPAAEEPMNTQDQQNGNDEEEAFTEETLLQAIENQLEASDPPAARATLNKLILVGYEREEILHLMALVLAREIDAMLREDRPFDRDWYEQALRALPELPEAAA</sequence>
<feature type="compositionally biased region" description="Basic and acidic residues" evidence="1">
    <location>
        <begin position="1"/>
        <end position="11"/>
    </location>
</feature>
<accession>A0ABV7AWT5</accession>
<gene>
    <name evidence="2" type="ORF">ACFOJE_13275</name>
</gene>
<evidence type="ECO:0000313" key="3">
    <source>
        <dbReference type="Proteomes" id="UP001595457"/>
    </source>
</evidence>
<proteinExistence type="predicted"/>
<dbReference type="EMBL" id="JBHRSJ010000029">
    <property type="protein sequence ID" value="MFC2973181.1"/>
    <property type="molecule type" value="Genomic_DNA"/>
</dbReference>
<evidence type="ECO:0000256" key="1">
    <source>
        <dbReference type="SAM" id="MobiDB-lite"/>
    </source>
</evidence>
<protein>
    <submittedName>
        <fullName evidence="2">Uncharacterized protein</fullName>
    </submittedName>
</protein>
<keyword evidence="3" id="KW-1185">Reference proteome</keyword>